<reference evidence="2" key="2">
    <citation type="submission" date="2022-10" db="EMBL/GenBank/DDBJ databases">
        <authorList>
            <consortium name="ENA_rothamsted_submissions"/>
            <consortium name="culmorum"/>
            <person name="King R."/>
        </authorList>
    </citation>
    <scope>NUCLEOTIDE SEQUENCE</scope>
</reference>
<dbReference type="OrthoDB" id="3737830at2759"/>
<evidence type="ECO:0000313" key="2">
    <source>
        <dbReference type="EMBL" id="CAG9787153.1"/>
    </source>
</evidence>
<proteinExistence type="predicted"/>
<evidence type="ECO:0000256" key="1">
    <source>
        <dbReference type="SAM" id="SignalP"/>
    </source>
</evidence>
<dbReference type="Gene3D" id="3.30.70.2800">
    <property type="match status" value="1"/>
</dbReference>
<protein>
    <submittedName>
        <fullName evidence="2">Uncharacterized protein</fullName>
    </submittedName>
</protein>
<evidence type="ECO:0000313" key="3">
    <source>
        <dbReference type="Proteomes" id="UP001153714"/>
    </source>
</evidence>
<dbReference type="AlphaFoldDB" id="A0A9N9R038"/>
<reference evidence="2" key="1">
    <citation type="submission" date="2021-12" db="EMBL/GenBank/DDBJ databases">
        <authorList>
            <person name="King R."/>
        </authorList>
    </citation>
    <scope>NUCLEOTIDE SEQUENCE</scope>
</reference>
<keyword evidence="3" id="KW-1185">Reference proteome</keyword>
<dbReference type="EMBL" id="OU893348">
    <property type="protein sequence ID" value="CAG9787153.1"/>
    <property type="molecule type" value="Genomic_DNA"/>
</dbReference>
<sequence>MRKNIVIVACILQVAVSWDFISKNCCPPHDDEHLGRICDDGSRAPLIGCCGNGPCNVACCNCDNGCISGKHKPYKLLGVWGAEIRPNFGLTGNSAPVAGSEFVEELAKTAAKEIGKGTYAIGSAAAKNPNKQESDIEYHKWN</sequence>
<name>A0A9N9R038_9NEOP</name>
<gene>
    <name evidence="2" type="ORF">DIATSA_LOCUS5058</name>
</gene>
<dbReference type="InterPro" id="IPR025061">
    <property type="entry name" value="Diedel"/>
</dbReference>
<feature type="chain" id="PRO_5040429758" evidence="1">
    <location>
        <begin position="18"/>
        <end position="142"/>
    </location>
</feature>
<feature type="signal peptide" evidence="1">
    <location>
        <begin position="1"/>
        <end position="17"/>
    </location>
</feature>
<dbReference type="Pfam" id="PF13164">
    <property type="entry name" value="Diedel"/>
    <property type="match status" value="1"/>
</dbReference>
<organism evidence="2 3">
    <name type="scientific">Diatraea saccharalis</name>
    <name type="common">sugarcane borer</name>
    <dbReference type="NCBI Taxonomy" id="40085"/>
    <lineage>
        <taxon>Eukaryota</taxon>
        <taxon>Metazoa</taxon>
        <taxon>Ecdysozoa</taxon>
        <taxon>Arthropoda</taxon>
        <taxon>Hexapoda</taxon>
        <taxon>Insecta</taxon>
        <taxon>Pterygota</taxon>
        <taxon>Neoptera</taxon>
        <taxon>Endopterygota</taxon>
        <taxon>Lepidoptera</taxon>
        <taxon>Glossata</taxon>
        <taxon>Ditrysia</taxon>
        <taxon>Pyraloidea</taxon>
        <taxon>Crambidae</taxon>
        <taxon>Crambinae</taxon>
        <taxon>Diatraea</taxon>
    </lineage>
</organism>
<accession>A0A9N9R038</accession>
<dbReference type="Proteomes" id="UP001153714">
    <property type="component" value="Chromosome 17"/>
</dbReference>
<keyword evidence="1" id="KW-0732">Signal</keyword>